<comment type="caution">
    <text evidence="1">The sequence shown here is derived from an EMBL/GenBank/DDBJ whole genome shotgun (WGS) entry which is preliminary data.</text>
</comment>
<protein>
    <submittedName>
        <fullName evidence="1">Uncharacterized protein</fullName>
    </submittedName>
</protein>
<evidence type="ECO:0000313" key="2">
    <source>
        <dbReference type="Proteomes" id="UP000277212"/>
    </source>
</evidence>
<dbReference type="Proteomes" id="UP000277212">
    <property type="component" value="Unassembled WGS sequence"/>
</dbReference>
<accession>A0A3M2SN28</accession>
<name>A0A3M2SN28_9HYPO</name>
<dbReference type="EMBL" id="NKUJ01000013">
    <property type="protein sequence ID" value="RMJ18980.1"/>
    <property type="molecule type" value="Genomic_DNA"/>
</dbReference>
<gene>
    <name evidence="1" type="ORF">CDV36_001360</name>
</gene>
<sequence>MAHQAHNIPWTVLASTLKLKTANSCQHHAHNFHVRKEPDRGKKLTYFANAFVKNALDHARCERDKYPKTYDPPADDEVVISDEVAKTIEPTVYRWRLYHDAPDEFDTVQGPKKHGLCQHMKPDETCECPLPFKERKMSAFLNPHVYNSCYEFYRHNSEGFFNLEVVKSLLLYGEMDTILKVCAAEYIDLDSWWEQSQCACMQPDLGWDKVCRLAIDSYILLNLIQCFPETYDNAGTPSNDYTSTKAYQYVVRHCTKSGWTSDIATYPHRQFFGIEKGQFKSYPKPHDVGRWGHLLEGKYQDMTYYPYGLMPYQEFLDFEKPMGYQPHATDVIHVRWVLCQRGLPPELADAILDEAEYTPKRRLRVADQPLHPENRADLESYLKYCWQLIVRCTMMGQALGMDMELVLGNMVRLSIGDLFICKCAKIHHWTFDDRDRDLLVFK</sequence>
<reference evidence="1 2" key="1">
    <citation type="submission" date="2017-06" db="EMBL/GenBank/DDBJ databases">
        <title>Comparative genomic analysis of Ambrosia Fusariam Clade fungi.</title>
        <authorList>
            <person name="Stajich J.E."/>
            <person name="Carrillo J."/>
            <person name="Kijimoto T."/>
            <person name="Eskalen A."/>
            <person name="O'Donnell K."/>
            <person name="Kasson M."/>
        </authorList>
    </citation>
    <scope>NUCLEOTIDE SEQUENCE [LARGE SCALE GENOMIC DNA]</scope>
    <source>
        <strain evidence="1">UCR3666</strain>
    </source>
</reference>
<keyword evidence="2" id="KW-1185">Reference proteome</keyword>
<dbReference type="OrthoDB" id="3204049at2759"/>
<organism evidence="1 2">
    <name type="scientific">Fusarium kuroshium</name>
    <dbReference type="NCBI Taxonomy" id="2010991"/>
    <lineage>
        <taxon>Eukaryota</taxon>
        <taxon>Fungi</taxon>
        <taxon>Dikarya</taxon>
        <taxon>Ascomycota</taxon>
        <taxon>Pezizomycotina</taxon>
        <taxon>Sordariomycetes</taxon>
        <taxon>Hypocreomycetidae</taxon>
        <taxon>Hypocreales</taxon>
        <taxon>Nectriaceae</taxon>
        <taxon>Fusarium</taxon>
        <taxon>Fusarium solani species complex</taxon>
    </lineage>
</organism>
<dbReference type="AlphaFoldDB" id="A0A3M2SN28"/>
<evidence type="ECO:0000313" key="1">
    <source>
        <dbReference type="EMBL" id="RMJ18980.1"/>
    </source>
</evidence>
<proteinExistence type="predicted"/>